<protein>
    <submittedName>
        <fullName evidence="2">Uncharacterized protein</fullName>
    </submittedName>
</protein>
<dbReference type="OrthoDB" id="1935862at2759"/>
<reference evidence="2 3" key="1">
    <citation type="submission" date="2020-10" db="EMBL/GenBank/DDBJ databases">
        <title>The Coptis chinensis genome and diversification of protoberbering-type alkaloids.</title>
        <authorList>
            <person name="Wang B."/>
            <person name="Shu S."/>
            <person name="Song C."/>
            <person name="Liu Y."/>
        </authorList>
    </citation>
    <scope>NUCLEOTIDE SEQUENCE [LARGE SCALE GENOMIC DNA]</scope>
    <source>
        <strain evidence="2">HL-2020</strain>
        <tissue evidence="2">Leaf</tissue>
    </source>
</reference>
<organism evidence="2 3">
    <name type="scientific">Coptis chinensis</name>
    <dbReference type="NCBI Taxonomy" id="261450"/>
    <lineage>
        <taxon>Eukaryota</taxon>
        <taxon>Viridiplantae</taxon>
        <taxon>Streptophyta</taxon>
        <taxon>Embryophyta</taxon>
        <taxon>Tracheophyta</taxon>
        <taxon>Spermatophyta</taxon>
        <taxon>Magnoliopsida</taxon>
        <taxon>Ranunculales</taxon>
        <taxon>Ranunculaceae</taxon>
        <taxon>Coptidoideae</taxon>
        <taxon>Coptis</taxon>
    </lineage>
</organism>
<keyword evidence="3" id="KW-1185">Reference proteome</keyword>
<evidence type="ECO:0000313" key="2">
    <source>
        <dbReference type="EMBL" id="KAF9588482.1"/>
    </source>
</evidence>
<sequence>MLNFLLKLFQVYVMLCSALVASAVVVYLHLLMNIGGLLTIIRCMGSMIWLLSTPPYEEKKRLSLMTTTGLLEGASIGPLINLVIKVDPRCV</sequence>
<dbReference type="Proteomes" id="UP000631114">
    <property type="component" value="Unassembled WGS sequence"/>
</dbReference>
<proteinExistence type="predicted"/>
<keyword evidence="1" id="KW-1133">Transmembrane helix</keyword>
<accession>A0A835GYI5</accession>
<comment type="caution">
    <text evidence="2">The sequence shown here is derived from an EMBL/GenBank/DDBJ whole genome shotgun (WGS) entry which is preliminary data.</text>
</comment>
<keyword evidence="1" id="KW-0472">Membrane</keyword>
<dbReference type="EMBL" id="JADFTS010000009">
    <property type="protein sequence ID" value="KAF9588482.1"/>
    <property type="molecule type" value="Genomic_DNA"/>
</dbReference>
<evidence type="ECO:0000313" key="3">
    <source>
        <dbReference type="Proteomes" id="UP000631114"/>
    </source>
</evidence>
<keyword evidence="1" id="KW-0812">Transmembrane</keyword>
<evidence type="ECO:0000256" key="1">
    <source>
        <dbReference type="SAM" id="Phobius"/>
    </source>
</evidence>
<name>A0A835GYI5_9MAGN</name>
<gene>
    <name evidence="2" type="ORF">IFM89_011642</name>
</gene>
<feature type="transmembrane region" description="Helical" evidence="1">
    <location>
        <begin position="9"/>
        <end position="28"/>
    </location>
</feature>
<dbReference type="AlphaFoldDB" id="A0A835GYI5"/>